<dbReference type="GO" id="GO:0051539">
    <property type="term" value="F:4 iron, 4 sulfur cluster binding"/>
    <property type="evidence" value="ECO:0007669"/>
    <property type="project" value="UniProtKB-KW"/>
</dbReference>
<feature type="domain" description="4Fe-4S ferredoxin-type" evidence="5">
    <location>
        <begin position="76"/>
        <end position="105"/>
    </location>
</feature>
<gene>
    <name evidence="6" type="ORF">SAMN05660836_01503</name>
</gene>
<dbReference type="STRING" id="39841.SAMN05660836_01503"/>
<dbReference type="PANTHER" id="PTHR43687:SF1">
    <property type="entry name" value="FERREDOXIN III"/>
    <property type="match status" value="1"/>
</dbReference>
<dbReference type="GO" id="GO:0046872">
    <property type="term" value="F:metal ion binding"/>
    <property type="evidence" value="ECO:0007669"/>
    <property type="project" value="UniProtKB-KW"/>
</dbReference>
<dbReference type="InterPro" id="IPR050572">
    <property type="entry name" value="Fe-S_Ferredoxin"/>
</dbReference>
<organism evidence="6 7">
    <name type="scientific">Thermodesulforhabdus norvegica</name>
    <dbReference type="NCBI Taxonomy" id="39841"/>
    <lineage>
        <taxon>Bacteria</taxon>
        <taxon>Pseudomonadati</taxon>
        <taxon>Thermodesulfobacteriota</taxon>
        <taxon>Syntrophobacteria</taxon>
        <taxon>Syntrophobacterales</taxon>
        <taxon>Thermodesulforhabdaceae</taxon>
        <taxon>Thermodesulforhabdus</taxon>
    </lineage>
</organism>
<proteinExistence type="predicted"/>
<protein>
    <submittedName>
        <fullName evidence="6">4Fe-4S dicluster domain-containing protein</fullName>
    </submittedName>
</protein>
<keyword evidence="7" id="KW-1185">Reference proteome</keyword>
<evidence type="ECO:0000259" key="5">
    <source>
        <dbReference type="PROSITE" id="PS51379"/>
    </source>
</evidence>
<dbReference type="OrthoDB" id="9808559at2"/>
<dbReference type="InterPro" id="IPR017896">
    <property type="entry name" value="4Fe4S_Fe-S-bd"/>
</dbReference>
<dbReference type="CDD" id="cd04410">
    <property type="entry name" value="DMSOR_beta-like"/>
    <property type="match status" value="1"/>
</dbReference>
<keyword evidence="2" id="KW-0479">Metal-binding</keyword>
<sequence length="149" mass="17121">MYAKMLVLRFPSEIVDKPIITNLVRNYNLTFNILKAQIFPRREGLLVLELRGNKSDYDRGIEYLKRIGVQVESIGQSIRRDEELCLQCGACTAVCPTGALHIKRPEMEVLFDPERCSACEWCVKACPAHAMRVTFDRNMEEEVLQEELA</sequence>
<dbReference type="InterPro" id="IPR045865">
    <property type="entry name" value="ACT-like_dom_sf"/>
</dbReference>
<feature type="domain" description="4Fe-4S ferredoxin-type" evidence="5">
    <location>
        <begin position="107"/>
        <end position="136"/>
    </location>
</feature>
<name>A0A1I4TSX2_9BACT</name>
<accession>A0A1I4TSX2</accession>
<dbReference type="SUPFAM" id="SSF55021">
    <property type="entry name" value="ACT-like"/>
    <property type="match status" value="1"/>
</dbReference>
<keyword evidence="3" id="KW-0408">Iron</keyword>
<dbReference type="SUPFAM" id="SSF54862">
    <property type="entry name" value="4Fe-4S ferredoxins"/>
    <property type="match status" value="1"/>
</dbReference>
<dbReference type="PROSITE" id="PS00198">
    <property type="entry name" value="4FE4S_FER_1"/>
    <property type="match status" value="2"/>
</dbReference>
<evidence type="ECO:0000256" key="3">
    <source>
        <dbReference type="ARBA" id="ARBA00023004"/>
    </source>
</evidence>
<evidence type="ECO:0000313" key="6">
    <source>
        <dbReference type="EMBL" id="SFM79824.1"/>
    </source>
</evidence>
<dbReference type="Gene3D" id="3.30.70.260">
    <property type="match status" value="1"/>
</dbReference>
<dbReference type="Proteomes" id="UP000199611">
    <property type="component" value="Unassembled WGS sequence"/>
</dbReference>
<dbReference type="RefSeq" id="WP_093394699.1">
    <property type="nucleotide sequence ID" value="NZ_FOUU01000004.1"/>
</dbReference>
<keyword evidence="1" id="KW-0004">4Fe-4S</keyword>
<dbReference type="Pfam" id="PF13237">
    <property type="entry name" value="Fer4_10"/>
    <property type="match status" value="1"/>
</dbReference>
<dbReference type="Pfam" id="PF09383">
    <property type="entry name" value="NIL"/>
    <property type="match status" value="1"/>
</dbReference>
<dbReference type="PANTHER" id="PTHR43687">
    <property type="entry name" value="ADENYLYLSULFATE REDUCTASE, BETA SUBUNIT"/>
    <property type="match status" value="1"/>
</dbReference>
<evidence type="ECO:0000256" key="2">
    <source>
        <dbReference type="ARBA" id="ARBA00022723"/>
    </source>
</evidence>
<evidence type="ECO:0000256" key="4">
    <source>
        <dbReference type="ARBA" id="ARBA00023014"/>
    </source>
</evidence>
<keyword evidence="4" id="KW-0411">Iron-sulfur</keyword>
<dbReference type="SMART" id="SM00930">
    <property type="entry name" value="NIL"/>
    <property type="match status" value="1"/>
</dbReference>
<dbReference type="InterPro" id="IPR018449">
    <property type="entry name" value="NIL_domain"/>
</dbReference>
<dbReference type="AlphaFoldDB" id="A0A1I4TSX2"/>
<evidence type="ECO:0000256" key="1">
    <source>
        <dbReference type="ARBA" id="ARBA00022485"/>
    </source>
</evidence>
<dbReference type="Gene3D" id="3.30.70.20">
    <property type="match status" value="2"/>
</dbReference>
<dbReference type="PROSITE" id="PS51379">
    <property type="entry name" value="4FE4S_FER_2"/>
    <property type="match status" value="2"/>
</dbReference>
<dbReference type="InterPro" id="IPR017900">
    <property type="entry name" value="4Fe4S_Fe_S_CS"/>
</dbReference>
<dbReference type="EMBL" id="FOUU01000004">
    <property type="protein sequence ID" value="SFM79824.1"/>
    <property type="molecule type" value="Genomic_DNA"/>
</dbReference>
<evidence type="ECO:0000313" key="7">
    <source>
        <dbReference type="Proteomes" id="UP000199611"/>
    </source>
</evidence>
<reference evidence="6 7" key="1">
    <citation type="submission" date="2016-10" db="EMBL/GenBank/DDBJ databases">
        <authorList>
            <person name="de Groot N.N."/>
        </authorList>
    </citation>
    <scope>NUCLEOTIDE SEQUENCE [LARGE SCALE GENOMIC DNA]</scope>
    <source>
        <strain evidence="6 7">DSM 9990</strain>
    </source>
</reference>